<gene>
    <name evidence="1" type="ORF">NDU88_004623</name>
</gene>
<evidence type="ECO:0000313" key="2">
    <source>
        <dbReference type="Proteomes" id="UP001066276"/>
    </source>
</evidence>
<evidence type="ECO:0000313" key="1">
    <source>
        <dbReference type="EMBL" id="KAJ1187855.1"/>
    </source>
</evidence>
<organism evidence="1 2">
    <name type="scientific">Pleurodeles waltl</name>
    <name type="common">Iberian ribbed newt</name>
    <dbReference type="NCBI Taxonomy" id="8319"/>
    <lineage>
        <taxon>Eukaryota</taxon>
        <taxon>Metazoa</taxon>
        <taxon>Chordata</taxon>
        <taxon>Craniata</taxon>
        <taxon>Vertebrata</taxon>
        <taxon>Euteleostomi</taxon>
        <taxon>Amphibia</taxon>
        <taxon>Batrachia</taxon>
        <taxon>Caudata</taxon>
        <taxon>Salamandroidea</taxon>
        <taxon>Salamandridae</taxon>
        <taxon>Pleurodelinae</taxon>
        <taxon>Pleurodeles</taxon>
    </lineage>
</organism>
<dbReference type="AlphaFoldDB" id="A0AAV7UFQ9"/>
<protein>
    <submittedName>
        <fullName evidence="1">Uncharacterized protein</fullName>
    </submittedName>
</protein>
<proteinExistence type="predicted"/>
<sequence>MHVGGIPERRILQRECSDSIREGQMSNLRRPPADTVVRGPTAHQLASPVHSRLKKTPTCTVGRTCFCEAIDCFSEPIDSSARTVEEASVKMNDRH</sequence>
<dbReference type="Proteomes" id="UP001066276">
    <property type="component" value="Chromosome 3_1"/>
</dbReference>
<keyword evidence="2" id="KW-1185">Reference proteome</keyword>
<comment type="caution">
    <text evidence="1">The sequence shown here is derived from an EMBL/GenBank/DDBJ whole genome shotgun (WGS) entry which is preliminary data.</text>
</comment>
<name>A0AAV7UFQ9_PLEWA</name>
<dbReference type="EMBL" id="JANPWB010000005">
    <property type="protein sequence ID" value="KAJ1187855.1"/>
    <property type="molecule type" value="Genomic_DNA"/>
</dbReference>
<reference evidence="1" key="1">
    <citation type="journal article" date="2022" name="bioRxiv">
        <title>Sequencing and chromosome-scale assembly of the giantPleurodeles waltlgenome.</title>
        <authorList>
            <person name="Brown T."/>
            <person name="Elewa A."/>
            <person name="Iarovenko S."/>
            <person name="Subramanian E."/>
            <person name="Araus A.J."/>
            <person name="Petzold A."/>
            <person name="Susuki M."/>
            <person name="Suzuki K.-i.T."/>
            <person name="Hayashi T."/>
            <person name="Toyoda A."/>
            <person name="Oliveira C."/>
            <person name="Osipova E."/>
            <person name="Leigh N.D."/>
            <person name="Simon A."/>
            <person name="Yun M.H."/>
        </authorList>
    </citation>
    <scope>NUCLEOTIDE SEQUENCE</scope>
    <source>
        <strain evidence="1">20211129_DDA</strain>
        <tissue evidence="1">Liver</tissue>
    </source>
</reference>
<accession>A0AAV7UFQ9</accession>